<feature type="transmembrane region" description="Helical" evidence="6">
    <location>
        <begin position="224"/>
        <end position="240"/>
    </location>
</feature>
<dbReference type="InterPro" id="IPR050833">
    <property type="entry name" value="Poly_Biosynth_Transport"/>
</dbReference>
<feature type="transmembrane region" description="Helical" evidence="6">
    <location>
        <begin position="372"/>
        <end position="392"/>
    </location>
</feature>
<feature type="transmembrane region" description="Helical" evidence="6">
    <location>
        <begin position="340"/>
        <end position="360"/>
    </location>
</feature>
<feature type="transmembrane region" description="Helical" evidence="6">
    <location>
        <begin position="80"/>
        <end position="105"/>
    </location>
</feature>
<sequence length="506" mass="56224">MSQLKKGVLLSYVTIILTNVIGLALTPFIIRSLGDAEYGLYALIGAFVGYISVLDLGLNNTIVRYVAKFRAEKDKNGEESFLSTTMIIYGFISLIIGVIGTILYYNLESLFGSSLTSVELSKAKLMFLILIFNIAITLPGGAFTAICNGYEHFVFPRTINIARYLVRSAAVVGLLYLGGDAIGLVLLDTALNLAVIVINIWYVVTKLKIKFSLSGFQFPLIKEIFSYSIWIFVMALVYQFQWKGGQVILGIETNTVTVAIYAVGILLGTYYGAFASAINGVFLPKAMQMVVKNASGKTLTAETIRIGRITLIVLLGILGAFSLYGKQFITLWVGANYLDAWPIALLIMLVSTNILVQSFADSTLKAKKLFRFKGLSYIILLVGGTILGYFLIKPLNSFGIILGIATSWALSQLLVTFYFKKKMDFQIKDFYSELFKGILPVFIISIGIGFLIDYLIQFKNWIGFFIKVILFLTVYILLILRFAINNYEKNLFYGLISKKEKIINGT</sequence>
<evidence type="ECO:0000256" key="6">
    <source>
        <dbReference type="SAM" id="Phobius"/>
    </source>
</evidence>
<dbReference type="RefSeq" id="WP_072875836.1">
    <property type="nucleotide sequence ID" value="NZ_FQVT01000001.1"/>
</dbReference>
<evidence type="ECO:0000256" key="3">
    <source>
        <dbReference type="ARBA" id="ARBA00022692"/>
    </source>
</evidence>
<dbReference type="OrthoDB" id="5751261at2"/>
<evidence type="ECO:0000256" key="5">
    <source>
        <dbReference type="ARBA" id="ARBA00023136"/>
    </source>
</evidence>
<dbReference type="PANTHER" id="PTHR30250:SF26">
    <property type="entry name" value="PSMA PROTEIN"/>
    <property type="match status" value="1"/>
</dbReference>
<dbReference type="STRING" id="1073325.SAMN05444483_101202"/>
<name>A0A1M5BUT8_SALEC</name>
<evidence type="ECO:0000256" key="4">
    <source>
        <dbReference type="ARBA" id="ARBA00022989"/>
    </source>
</evidence>
<accession>A0A1M5BUT8</accession>
<evidence type="ECO:0000256" key="2">
    <source>
        <dbReference type="ARBA" id="ARBA00022475"/>
    </source>
</evidence>
<keyword evidence="3 6" id="KW-0812">Transmembrane</keyword>
<dbReference type="AlphaFoldDB" id="A0A1M5BUT8"/>
<feature type="transmembrane region" description="Helical" evidence="6">
    <location>
        <begin position="398"/>
        <end position="418"/>
    </location>
</feature>
<protein>
    <submittedName>
        <fullName evidence="7">Membrane protein involved in the export of O-antigen and teichoic acid</fullName>
    </submittedName>
</protein>
<feature type="transmembrane region" description="Helical" evidence="6">
    <location>
        <begin position="462"/>
        <end position="484"/>
    </location>
</feature>
<feature type="transmembrane region" description="Helical" evidence="6">
    <location>
        <begin position="438"/>
        <end position="456"/>
    </location>
</feature>
<feature type="transmembrane region" description="Helical" evidence="6">
    <location>
        <begin position="38"/>
        <end position="59"/>
    </location>
</feature>
<reference evidence="8" key="1">
    <citation type="submission" date="2016-11" db="EMBL/GenBank/DDBJ databases">
        <authorList>
            <person name="Varghese N."/>
            <person name="Submissions S."/>
        </authorList>
    </citation>
    <scope>NUCLEOTIDE SEQUENCE [LARGE SCALE GENOMIC DNA]</scope>
    <source>
        <strain evidence="8">DSM 24579</strain>
    </source>
</reference>
<keyword evidence="4 6" id="KW-1133">Transmembrane helix</keyword>
<keyword evidence="8" id="KW-1185">Reference proteome</keyword>
<proteinExistence type="predicted"/>
<dbReference type="Proteomes" id="UP000183945">
    <property type="component" value="Unassembled WGS sequence"/>
</dbReference>
<dbReference type="InterPro" id="IPR002797">
    <property type="entry name" value="Polysacc_synth"/>
</dbReference>
<feature type="transmembrane region" description="Helical" evidence="6">
    <location>
        <begin position="161"/>
        <end position="178"/>
    </location>
</feature>
<dbReference type="GO" id="GO:0005886">
    <property type="term" value="C:plasma membrane"/>
    <property type="evidence" value="ECO:0007669"/>
    <property type="project" value="UniProtKB-SubCell"/>
</dbReference>
<evidence type="ECO:0000256" key="1">
    <source>
        <dbReference type="ARBA" id="ARBA00004651"/>
    </source>
</evidence>
<feature type="transmembrane region" description="Helical" evidence="6">
    <location>
        <begin position="260"/>
        <end position="283"/>
    </location>
</feature>
<feature type="transmembrane region" description="Helical" evidence="6">
    <location>
        <begin position="125"/>
        <end position="149"/>
    </location>
</feature>
<gene>
    <name evidence="7" type="ORF">SAMN05444483_101202</name>
</gene>
<dbReference type="PANTHER" id="PTHR30250">
    <property type="entry name" value="PST FAMILY PREDICTED COLANIC ACID TRANSPORTER"/>
    <property type="match status" value="1"/>
</dbReference>
<organism evidence="7 8">
    <name type="scientific">Salegentibacter echinorum</name>
    <dbReference type="NCBI Taxonomy" id="1073325"/>
    <lineage>
        <taxon>Bacteria</taxon>
        <taxon>Pseudomonadati</taxon>
        <taxon>Bacteroidota</taxon>
        <taxon>Flavobacteriia</taxon>
        <taxon>Flavobacteriales</taxon>
        <taxon>Flavobacteriaceae</taxon>
        <taxon>Salegentibacter</taxon>
    </lineage>
</organism>
<dbReference type="Pfam" id="PF01943">
    <property type="entry name" value="Polysacc_synt"/>
    <property type="match status" value="1"/>
</dbReference>
<comment type="subcellular location">
    <subcellularLocation>
        <location evidence="1">Cell membrane</location>
        <topology evidence="1">Multi-pass membrane protein</topology>
    </subcellularLocation>
</comment>
<evidence type="ECO:0000313" key="8">
    <source>
        <dbReference type="Proteomes" id="UP000183945"/>
    </source>
</evidence>
<feature type="transmembrane region" description="Helical" evidence="6">
    <location>
        <begin position="7"/>
        <end position="26"/>
    </location>
</feature>
<feature type="transmembrane region" description="Helical" evidence="6">
    <location>
        <begin position="184"/>
        <end position="204"/>
    </location>
</feature>
<keyword evidence="5 6" id="KW-0472">Membrane</keyword>
<dbReference type="EMBL" id="FQVT01000001">
    <property type="protein sequence ID" value="SHF46215.1"/>
    <property type="molecule type" value="Genomic_DNA"/>
</dbReference>
<feature type="transmembrane region" description="Helical" evidence="6">
    <location>
        <begin position="304"/>
        <end position="325"/>
    </location>
</feature>
<evidence type="ECO:0000313" key="7">
    <source>
        <dbReference type="EMBL" id="SHF46215.1"/>
    </source>
</evidence>
<keyword evidence="2" id="KW-1003">Cell membrane</keyword>